<evidence type="ECO:0000256" key="1">
    <source>
        <dbReference type="SAM" id="Phobius"/>
    </source>
</evidence>
<dbReference type="AlphaFoldDB" id="A0A6J4JN73"/>
<reference evidence="2" key="1">
    <citation type="submission" date="2020-02" db="EMBL/GenBank/DDBJ databases">
        <authorList>
            <person name="Meier V. D."/>
        </authorList>
    </citation>
    <scope>NUCLEOTIDE SEQUENCE</scope>
    <source>
        <strain evidence="2">AVDCRST_MAG93</strain>
    </source>
</reference>
<evidence type="ECO:0000313" key="2">
    <source>
        <dbReference type="EMBL" id="CAA9283023.1"/>
    </source>
</evidence>
<gene>
    <name evidence="2" type="ORF">AVDCRST_MAG93-3321</name>
</gene>
<organism evidence="2">
    <name type="scientific">uncultured Chloroflexia bacterium</name>
    <dbReference type="NCBI Taxonomy" id="1672391"/>
    <lineage>
        <taxon>Bacteria</taxon>
        <taxon>Bacillati</taxon>
        <taxon>Chloroflexota</taxon>
        <taxon>Chloroflexia</taxon>
        <taxon>environmental samples</taxon>
    </lineage>
</organism>
<keyword evidence="1" id="KW-0472">Membrane</keyword>
<keyword evidence="1" id="KW-1133">Transmembrane helix</keyword>
<protein>
    <submittedName>
        <fullName evidence="2">Uncharacterized protein</fullName>
    </submittedName>
</protein>
<name>A0A6J4JN73_9CHLR</name>
<sequence length="90" mass="9937">PPFQVLFVSIFLAYVLLISTLYFPDPSLARFRPFTRVMLIGLAVASIASYFYVGVIGYGGNIDKAIEVLLIMLLLAEASIPRFGVQHTGR</sequence>
<feature type="non-terminal residue" evidence="2">
    <location>
        <position position="1"/>
    </location>
</feature>
<dbReference type="EMBL" id="CADCTR010001134">
    <property type="protein sequence ID" value="CAA9283023.1"/>
    <property type="molecule type" value="Genomic_DNA"/>
</dbReference>
<feature type="transmembrane region" description="Helical" evidence="1">
    <location>
        <begin position="6"/>
        <end position="25"/>
    </location>
</feature>
<accession>A0A6J4JN73</accession>
<proteinExistence type="predicted"/>
<keyword evidence="1" id="KW-0812">Transmembrane</keyword>
<feature type="transmembrane region" description="Helical" evidence="1">
    <location>
        <begin position="37"/>
        <end position="59"/>
    </location>
</feature>